<keyword evidence="2" id="KW-1185">Reference proteome</keyword>
<dbReference type="KEGG" id="lma:LMJF_21_0027"/>
<name>Q4QCL5_LEIMA</name>
<reference evidence="1 2" key="1">
    <citation type="journal article" date="2005" name="Science">
        <title>The genome of the kinetoplastid parasite, Leishmania major.</title>
        <authorList>
            <person name="Ivens A.C."/>
            <person name="Peacock C.S."/>
            <person name="Worthey E.A."/>
            <person name="Murphy L."/>
            <person name="Aggarwal G."/>
            <person name="Berriman M."/>
            <person name="Sisk E."/>
            <person name="Rajandream M.A."/>
            <person name="Adlem E."/>
            <person name="Aert R."/>
            <person name="Anupama A."/>
            <person name="Apostolou Z."/>
            <person name="Attipoe P."/>
            <person name="Bason N."/>
            <person name="Bauser C."/>
            <person name="Beck A."/>
            <person name="Beverley S.M."/>
            <person name="Bianchettin G."/>
            <person name="Borzym K."/>
            <person name="Bothe G."/>
            <person name="Bruschi C.V."/>
            <person name="Collins M."/>
            <person name="Cadag E."/>
            <person name="Ciarloni L."/>
            <person name="Clayton C."/>
            <person name="Coulson R.M."/>
            <person name="Cronin A."/>
            <person name="Cruz A.K."/>
            <person name="Davies R.M."/>
            <person name="De Gaudenzi J."/>
            <person name="Dobson D.E."/>
            <person name="Duesterhoeft A."/>
            <person name="Fazelina G."/>
            <person name="Fosker N."/>
            <person name="Frasch A.C."/>
            <person name="Fraser A."/>
            <person name="Fuchs M."/>
            <person name="Gabel C."/>
            <person name="Goble A."/>
            <person name="Goffeau A."/>
            <person name="Harris D."/>
            <person name="Hertz-Fowler C."/>
            <person name="Hilbert H."/>
            <person name="Horn D."/>
            <person name="Huang Y."/>
            <person name="Klages S."/>
            <person name="Knights A."/>
            <person name="Kube M."/>
            <person name="Larke N."/>
            <person name="Litvin L."/>
            <person name="Lord A."/>
            <person name="Louie T."/>
            <person name="Marra M."/>
            <person name="Masuy D."/>
            <person name="Matthews K."/>
            <person name="Michaeli S."/>
            <person name="Mottram J.C."/>
            <person name="Muller-Auer S."/>
            <person name="Munden H."/>
            <person name="Nelson S."/>
            <person name="Norbertczak H."/>
            <person name="Oliver K."/>
            <person name="O'neil S."/>
            <person name="Pentony M."/>
            <person name="Pohl T.M."/>
            <person name="Price C."/>
            <person name="Purnelle B."/>
            <person name="Quail M.A."/>
            <person name="Rabbinowitsch E."/>
            <person name="Reinhardt R."/>
            <person name="Rieger M."/>
            <person name="Rinta J."/>
            <person name="Robben J."/>
            <person name="Robertson L."/>
            <person name="Ruiz J.C."/>
            <person name="Rutter S."/>
            <person name="Saunders D."/>
            <person name="Schafer M."/>
            <person name="Schein J."/>
            <person name="Schwartz D.C."/>
            <person name="Seeger K."/>
            <person name="Seyler A."/>
            <person name="Sharp S."/>
            <person name="Shin H."/>
            <person name="Sivam D."/>
            <person name="Squares R."/>
            <person name="Squares S."/>
            <person name="Tosato V."/>
            <person name="Vogt C."/>
            <person name="Volckaert G."/>
            <person name="Wambutt R."/>
            <person name="Warren T."/>
            <person name="Wedler H."/>
            <person name="Woodward J."/>
            <person name="Zhou S."/>
            <person name="Zimmermann W."/>
            <person name="Smith D.F."/>
            <person name="Blackwell J.M."/>
            <person name="Stuart K.D."/>
            <person name="Barrell B."/>
            <person name="Myler P.J."/>
        </authorList>
    </citation>
    <scope>NUCLEOTIDE SEQUENCE [LARGE SCALE GENOMIC DNA]</scope>
    <source>
        <strain evidence="2">MHOM/IL/81/Friedlin</strain>
    </source>
</reference>
<dbReference type="HOGENOM" id="CLU_1087589_0_0_1"/>
<dbReference type="Proteomes" id="UP000000542">
    <property type="component" value="Chromosome 21"/>
</dbReference>
<dbReference type="VEuPathDB" id="TriTrypDB:LmjF.21.0027"/>
<sequence>MSLLRCTAHRLCASTGSCLIDPLASSSRVAPHNLQLIHTLGTRQFSLFGEGINHSKLLVQCTVASERSPKYEGGKNAALRGKKASARGPVEFECQLSNMCRSFPLTLSLCCSTRAGLLLINGARFLPAGSTVLEGPECTHGQFVYHGPHMNQSHLAELVVGHRSPNSPLDDIAHIEAVFFSAVRCFGSTSSTWFGHTPVHTIKPELADCIAELVRGFGVDDALAEYVECKAHAVEKLERDAWARVSNSVLPNLEKL</sequence>
<dbReference type="VEuPathDB" id="TriTrypDB:LMJFC_210005800"/>
<dbReference type="eggNOG" id="ENOG502S8UC">
    <property type="taxonomic scope" value="Eukaryota"/>
</dbReference>
<dbReference type="AlphaFoldDB" id="Q4QCL5"/>
<evidence type="ECO:0000313" key="2">
    <source>
        <dbReference type="Proteomes" id="UP000000542"/>
    </source>
</evidence>
<dbReference type="InterPro" id="IPR036561">
    <property type="entry name" value="MAM33_sf"/>
</dbReference>
<organism evidence="1 2">
    <name type="scientific">Leishmania major</name>
    <dbReference type="NCBI Taxonomy" id="5664"/>
    <lineage>
        <taxon>Eukaryota</taxon>
        <taxon>Discoba</taxon>
        <taxon>Euglenozoa</taxon>
        <taxon>Kinetoplastea</taxon>
        <taxon>Metakinetoplastina</taxon>
        <taxon>Trypanosomatida</taxon>
        <taxon>Trypanosomatidae</taxon>
        <taxon>Leishmaniinae</taxon>
        <taxon>Leishmania</taxon>
    </lineage>
</organism>
<dbReference type="InParanoid" id="Q4QCL5"/>
<evidence type="ECO:0000313" key="1">
    <source>
        <dbReference type="EMBL" id="CAJ03707.1"/>
    </source>
</evidence>
<dbReference type="GeneID" id="5651539"/>
<gene>
    <name evidence="1" type="ORF">LMJF_21_0027</name>
</gene>
<protein>
    <submittedName>
        <fullName evidence="1">Uncharacterized protein</fullName>
    </submittedName>
</protein>
<dbReference type="VEuPathDB" id="TriTrypDB:LMJLV39_210005200"/>
<dbReference type="STRING" id="5664.Q4QCL5"/>
<dbReference type="EMBL" id="FR796417">
    <property type="protein sequence ID" value="CAJ03707.1"/>
    <property type="molecule type" value="Genomic_DNA"/>
</dbReference>
<accession>Q4QCL5</accession>
<dbReference type="RefSeq" id="XP_001682933.1">
    <property type="nucleotide sequence ID" value="XM_001682881.1"/>
</dbReference>
<dbReference type="SUPFAM" id="SSF54529">
    <property type="entry name" value="Mitochondrial glycoprotein MAM33-like"/>
    <property type="match status" value="1"/>
</dbReference>
<proteinExistence type="predicted"/>
<dbReference type="OMA" id="PHMNQSH"/>
<reference evidence="1 2" key="2">
    <citation type="journal article" date="2011" name="Genome Res.">
        <title>Chromosome and gene copy number variation allow major structural change between species and strains of Leishmania.</title>
        <authorList>
            <person name="Rogers M.B."/>
            <person name="Hilley J.D."/>
            <person name="Dickens N.J."/>
            <person name="Wilkes J."/>
            <person name="Bates P.A."/>
            <person name="Depledge D.P."/>
            <person name="Harris D."/>
            <person name="Her Y."/>
            <person name="Herzyk P."/>
            <person name="Imamura H."/>
            <person name="Otto T.D."/>
            <person name="Sanders M."/>
            <person name="Seeger K."/>
            <person name="Dujardin J.C."/>
            <person name="Berriman M."/>
            <person name="Smith D.F."/>
            <person name="Hertz-Fowler C."/>
            <person name="Mottram J.C."/>
        </authorList>
    </citation>
    <scope>NUCLEOTIDE SEQUENCE [LARGE SCALE GENOMIC DNA]</scope>
    <source>
        <strain evidence="2">MHOM/IL/81/Friedlin</strain>
    </source>
</reference>
<dbReference type="VEuPathDB" id="TriTrypDB:LMJSD75_210005200"/>